<accession>A0A1H8C144</accession>
<dbReference type="STRING" id="245187.SAMN04488003_10616"/>
<dbReference type="Proteomes" id="UP000199585">
    <property type="component" value="Unassembled WGS sequence"/>
</dbReference>
<evidence type="ECO:0000313" key="2">
    <source>
        <dbReference type="Proteomes" id="UP000199585"/>
    </source>
</evidence>
<dbReference type="AlphaFoldDB" id="A0A1H8C144"/>
<keyword evidence="2" id="KW-1185">Reference proteome</keyword>
<dbReference type="Gene3D" id="3.40.50.1820">
    <property type="entry name" value="alpha/beta hydrolase"/>
    <property type="match status" value="1"/>
</dbReference>
<dbReference type="EMBL" id="FOCI01000006">
    <property type="protein sequence ID" value="SEM88776.1"/>
    <property type="molecule type" value="Genomic_DNA"/>
</dbReference>
<name>A0A1H8C144_9RHOB</name>
<organism evidence="1 2">
    <name type="scientific">Loktanella fryxellensis</name>
    <dbReference type="NCBI Taxonomy" id="245187"/>
    <lineage>
        <taxon>Bacteria</taxon>
        <taxon>Pseudomonadati</taxon>
        <taxon>Pseudomonadota</taxon>
        <taxon>Alphaproteobacteria</taxon>
        <taxon>Rhodobacterales</taxon>
        <taxon>Roseobacteraceae</taxon>
        <taxon>Loktanella</taxon>
    </lineage>
</organism>
<proteinExistence type="predicted"/>
<sequence>MRVICVVVHGRGQTPADMQDMIVGHLAVDGVRYVLPKSDGPGWYDARAVDPLTDATRAQVRHGVARIMDVIAMARAAEPDAALLLCGFSQWACLLGEALLAGDVIPDAACLFTGCRVGTAADALPLRNLGGLPVYASCGDADPWIPVDAHHRLLSDLSRAGARIRSDMFPGRAHTVNGIEIGVLTHMLRALADRRPILDT</sequence>
<gene>
    <name evidence="1" type="ORF">SAMN04488003_10616</name>
</gene>
<evidence type="ECO:0000313" key="1">
    <source>
        <dbReference type="EMBL" id="SEM88776.1"/>
    </source>
</evidence>
<dbReference type="SUPFAM" id="SSF53474">
    <property type="entry name" value="alpha/beta-Hydrolases"/>
    <property type="match status" value="1"/>
</dbReference>
<protein>
    <submittedName>
        <fullName evidence="1">Phospholipase/carboxylesterase</fullName>
    </submittedName>
</protein>
<reference evidence="1 2" key="1">
    <citation type="submission" date="2016-10" db="EMBL/GenBank/DDBJ databases">
        <authorList>
            <person name="de Groot N.N."/>
        </authorList>
    </citation>
    <scope>NUCLEOTIDE SEQUENCE [LARGE SCALE GENOMIC DNA]</scope>
    <source>
        <strain evidence="1 2">DSM 16213</strain>
    </source>
</reference>
<dbReference type="InterPro" id="IPR029058">
    <property type="entry name" value="AB_hydrolase_fold"/>
</dbReference>